<protein>
    <submittedName>
        <fullName evidence="1">Uncharacterized protein</fullName>
    </submittedName>
</protein>
<accession>A0AAV1ZMJ3</accession>
<dbReference type="EMBL" id="CAXIEN010000055">
    <property type="protein sequence ID" value="CAL1271568.1"/>
    <property type="molecule type" value="Genomic_DNA"/>
</dbReference>
<evidence type="ECO:0000313" key="1">
    <source>
        <dbReference type="EMBL" id="CAL1271568.1"/>
    </source>
</evidence>
<dbReference type="AlphaFoldDB" id="A0AAV1ZMJ3"/>
<sequence length="118" mass="13361">MFHVGLPLHLGAFPRKPSDASPAAAMATGFYESGKYLANSFDGKTVWVRCIHYLWDEKELFRPGHRPGSDLSLLLKLIEILLERNDEILNQDKDTRATTLFSKLPCHSTGKMFDLQQV</sequence>
<gene>
    <name evidence="1" type="ORF">LARSCL_LOCUS5886</name>
</gene>
<name>A0AAV1ZMJ3_9ARAC</name>
<organism evidence="1 2">
    <name type="scientific">Larinioides sclopetarius</name>
    <dbReference type="NCBI Taxonomy" id="280406"/>
    <lineage>
        <taxon>Eukaryota</taxon>
        <taxon>Metazoa</taxon>
        <taxon>Ecdysozoa</taxon>
        <taxon>Arthropoda</taxon>
        <taxon>Chelicerata</taxon>
        <taxon>Arachnida</taxon>
        <taxon>Araneae</taxon>
        <taxon>Araneomorphae</taxon>
        <taxon>Entelegynae</taxon>
        <taxon>Araneoidea</taxon>
        <taxon>Araneidae</taxon>
        <taxon>Larinioides</taxon>
    </lineage>
</organism>
<dbReference type="Proteomes" id="UP001497382">
    <property type="component" value="Unassembled WGS sequence"/>
</dbReference>
<evidence type="ECO:0000313" key="2">
    <source>
        <dbReference type="Proteomes" id="UP001497382"/>
    </source>
</evidence>
<proteinExistence type="predicted"/>
<keyword evidence="2" id="KW-1185">Reference proteome</keyword>
<comment type="caution">
    <text evidence="1">The sequence shown here is derived from an EMBL/GenBank/DDBJ whole genome shotgun (WGS) entry which is preliminary data.</text>
</comment>
<reference evidence="1 2" key="1">
    <citation type="submission" date="2024-04" db="EMBL/GenBank/DDBJ databases">
        <authorList>
            <person name="Rising A."/>
            <person name="Reimegard J."/>
            <person name="Sonavane S."/>
            <person name="Akerstrom W."/>
            <person name="Nylinder S."/>
            <person name="Hedman E."/>
            <person name="Kallberg Y."/>
        </authorList>
    </citation>
    <scope>NUCLEOTIDE SEQUENCE [LARGE SCALE GENOMIC DNA]</scope>
</reference>